<organism evidence="1">
    <name type="scientific">uncultured Caudovirales phage</name>
    <dbReference type="NCBI Taxonomy" id="2100421"/>
    <lineage>
        <taxon>Viruses</taxon>
        <taxon>Duplodnaviria</taxon>
        <taxon>Heunggongvirae</taxon>
        <taxon>Uroviricota</taxon>
        <taxon>Caudoviricetes</taxon>
        <taxon>Peduoviridae</taxon>
        <taxon>Maltschvirus</taxon>
        <taxon>Maltschvirus maltsch</taxon>
    </lineage>
</organism>
<protein>
    <submittedName>
        <fullName evidence="1">Uncharacterized protein</fullName>
    </submittedName>
</protein>
<evidence type="ECO:0000313" key="1">
    <source>
        <dbReference type="EMBL" id="CAB4130928.1"/>
    </source>
</evidence>
<dbReference type="EMBL" id="LR796250">
    <property type="protein sequence ID" value="CAB4130928.1"/>
    <property type="molecule type" value="Genomic_DNA"/>
</dbReference>
<sequence>MILSKAKVLSDGQIVRLQFEAGIAAGEAALNRLVDCGEFDYLPAKNAGLVVTANGIAGEVIGIQCEDWDMPLPWTDAPTSGGSISAGSYTFLLAIADNAGHEIYTSPPIWSYSNETGIGIGANNKITFNWRQPVLPGQTLRIYATTTSPNASNMRLAASVPYANLATPTSYTLTSMNASGAAWTPQSVCLTVTLLLASPISAGSAVTISAPAGIVSDGTYSTPAVNSAAVNESVVGSNGFMATSAMSFAQTVYISYSRGNDTTGTGTLSTPYKTMTKASSVISSTQTNVRFCFLRGDTFPFAPWTVAHWGTGLLTPTLYESYWNPAYGTDPGTRPVIMDSPDNNANNILFQQGQSGVAYYGTWPYQYFRGLEIRRDSSLTISGNVCPTNTANDYVIYSDCVFNNICLSGSYGSAQKIAPIGCAFHRCLIAGAAGGSSSNSPHVSGLFIGHCGDWLFSETCFYHNGWRSADGSANDMFNHNVYLSAMCRNVVYHSGWSVDACHSGLQMRGGGVAAYNVFSGNPSNVSSNDGHMFYRNLCLKNNIYNHIASGTNSFGPVAIHDFNLSIGYTGLNETRTVANNYDGAYAFHHNSDGPYVYSSLTVRHETAVDAGGISLGNWQPTRHVKVTHNLIINRADTGKDTYGNGLRSASLVASSSHAYDAGKTTWDLNAYQISTLNSAFSFPDVSTRNFTTWQAAGRDVSGITIATDPAFPTPPSSGYISSAMTALATRNEGEWLPSHSGKNAYNLYAAAYMPAQLTAAADGGFFGATSYLASSGGSGGSGGSSNENSVITVGTGRDDLMIVDDIGARLHATGLFSEIVTGASPAEFEVSADRTSVIWVDRTSWAEQPAAAEYYTERTVQFDVYLSYRHADINICWRYLNQLESVILNTLNRESYAGRTFPSFSYLNRGEDMPAKDGEQVLKLRGMFRYQFVDDRTDHNVTQPTF</sequence>
<proteinExistence type="predicted"/>
<reference evidence="1" key="1">
    <citation type="submission" date="2020-04" db="EMBL/GenBank/DDBJ databases">
        <authorList>
            <person name="Chiriac C."/>
            <person name="Salcher M."/>
            <person name="Ghai R."/>
            <person name="Kavagutti S V."/>
        </authorList>
    </citation>
    <scope>NUCLEOTIDE SEQUENCE</scope>
</reference>
<accession>A0A6J5L8B8</accession>
<dbReference type="Gene3D" id="3.30.1910.20">
    <property type="entry name" value="asparaginyl-tRNA synthetase, N-terminal domain"/>
    <property type="match status" value="1"/>
</dbReference>
<name>A0A6J5L8B8_9CAUD</name>
<gene>
    <name evidence="1" type="ORF">UFOVP124_43</name>
</gene>